<keyword evidence="3" id="KW-1185">Reference proteome</keyword>
<organism evidence="2 3">
    <name type="scientific">Knufia fluminis</name>
    <dbReference type="NCBI Taxonomy" id="191047"/>
    <lineage>
        <taxon>Eukaryota</taxon>
        <taxon>Fungi</taxon>
        <taxon>Dikarya</taxon>
        <taxon>Ascomycota</taxon>
        <taxon>Pezizomycotina</taxon>
        <taxon>Eurotiomycetes</taxon>
        <taxon>Chaetothyriomycetidae</taxon>
        <taxon>Chaetothyriales</taxon>
        <taxon>Trichomeriaceae</taxon>
        <taxon>Knufia</taxon>
    </lineage>
</organism>
<gene>
    <name evidence="2" type="ORF">OHC33_008133</name>
</gene>
<dbReference type="EMBL" id="JAKLMC020000024">
    <property type="protein sequence ID" value="KAK5950750.1"/>
    <property type="molecule type" value="Genomic_DNA"/>
</dbReference>
<evidence type="ECO:0000256" key="1">
    <source>
        <dbReference type="SAM" id="MobiDB-lite"/>
    </source>
</evidence>
<protein>
    <submittedName>
        <fullName evidence="2">Uncharacterized protein</fullName>
    </submittedName>
</protein>
<accession>A0AAN8I541</accession>
<sequence length="245" mass="27448">MCDADGRLTKQETHGTDLLVQLDRKIAGVLSKLKLDQLPSDAKEELLSTKTAVTDEELEFFEQECASFDAVMMPQPQQTHADGGHFTAEELERIEGNRVCEKMSALWRQREDLRNSPNPPQDKIAELTAQIAPLNHYLQMRGIPCEDGRLDFVQADDYGSDWSNRDNDEPKEQVEDPQDAPLNGSKRSSGDASAIQDQAEGKTLPKGLFDGADVEKPLERDFDGDDEPMLTDAEAEIFARKTQKR</sequence>
<feature type="compositionally biased region" description="Basic and acidic residues" evidence="1">
    <location>
        <begin position="163"/>
        <end position="174"/>
    </location>
</feature>
<feature type="region of interest" description="Disordered" evidence="1">
    <location>
        <begin position="156"/>
        <end position="231"/>
    </location>
</feature>
<name>A0AAN8I541_9EURO</name>
<feature type="compositionally biased region" description="Acidic residues" evidence="1">
    <location>
        <begin position="222"/>
        <end position="231"/>
    </location>
</feature>
<dbReference type="Proteomes" id="UP001316803">
    <property type="component" value="Unassembled WGS sequence"/>
</dbReference>
<proteinExistence type="predicted"/>
<evidence type="ECO:0000313" key="2">
    <source>
        <dbReference type="EMBL" id="KAK5950750.1"/>
    </source>
</evidence>
<comment type="caution">
    <text evidence="2">The sequence shown here is derived from an EMBL/GenBank/DDBJ whole genome shotgun (WGS) entry which is preliminary data.</text>
</comment>
<evidence type="ECO:0000313" key="3">
    <source>
        <dbReference type="Proteomes" id="UP001316803"/>
    </source>
</evidence>
<reference evidence="2 3" key="1">
    <citation type="submission" date="2022-12" db="EMBL/GenBank/DDBJ databases">
        <title>Genomic features and morphological characterization of a novel Knufia sp. strain isolated from spacecraft assembly facility.</title>
        <authorList>
            <person name="Teixeira M."/>
            <person name="Chander A.M."/>
            <person name="Stajich J.E."/>
            <person name="Venkateswaran K."/>
        </authorList>
    </citation>
    <scope>NUCLEOTIDE SEQUENCE [LARGE SCALE GENOMIC DNA]</scope>
    <source>
        <strain evidence="2 3">FJI-L2-BK-P2</strain>
    </source>
</reference>
<dbReference type="AlphaFoldDB" id="A0AAN8I541"/>